<keyword evidence="1" id="KW-1133">Transmembrane helix</keyword>
<dbReference type="Proteomes" id="UP001261871">
    <property type="component" value="Unassembled WGS sequence"/>
</dbReference>
<reference evidence="2 3" key="1">
    <citation type="submission" date="2023-07" db="EMBL/GenBank/DDBJ databases">
        <title>Sorghum-associated microbial communities from plants grown in Nebraska, USA.</title>
        <authorList>
            <person name="Schachtman D."/>
        </authorList>
    </citation>
    <scope>NUCLEOTIDE SEQUENCE [LARGE SCALE GENOMIC DNA]</scope>
    <source>
        <strain evidence="2 3">BE124</strain>
    </source>
</reference>
<feature type="transmembrane region" description="Helical" evidence="1">
    <location>
        <begin position="38"/>
        <end position="57"/>
    </location>
</feature>
<proteinExistence type="predicted"/>
<dbReference type="EMBL" id="JAVDTX010000002">
    <property type="protein sequence ID" value="MDR6844180.1"/>
    <property type="molecule type" value="Genomic_DNA"/>
</dbReference>
<organism evidence="2 3">
    <name type="scientific">Flavobacterium granuli</name>
    <dbReference type="NCBI Taxonomy" id="280093"/>
    <lineage>
        <taxon>Bacteria</taxon>
        <taxon>Pseudomonadati</taxon>
        <taxon>Bacteroidota</taxon>
        <taxon>Flavobacteriia</taxon>
        <taxon>Flavobacteriales</taxon>
        <taxon>Flavobacteriaceae</taxon>
        <taxon>Flavobacterium</taxon>
    </lineage>
</organism>
<keyword evidence="1" id="KW-0812">Transmembrane</keyword>
<evidence type="ECO:0000256" key="1">
    <source>
        <dbReference type="SAM" id="Phobius"/>
    </source>
</evidence>
<sequence length="63" mass="6734">MARILESDKAENLASLLSVLDVVGLEVCSFSSETTIGLVISTFSILILLLGLIVSFLETSTME</sequence>
<name>A0ABU1RZH1_9FLAO</name>
<keyword evidence="3" id="KW-1185">Reference proteome</keyword>
<protein>
    <submittedName>
        <fullName evidence="2">Uncharacterized protein</fullName>
    </submittedName>
</protein>
<evidence type="ECO:0000313" key="2">
    <source>
        <dbReference type="EMBL" id="MDR6844180.1"/>
    </source>
</evidence>
<comment type="caution">
    <text evidence="2">The sequence shown here is derived from an EMBL/GenBank/DDBJ whole genome shotgun (WGS) entry which is preliminary data.</text>
</comment>
<evidence type="ECO:0000313" key="3">
    <source>
        <dbReference type="Proteomes" id="UP001261871"/>
    </source>
</evidence>
<accession>A0ABU1RZH1</accession>
<keyword evidence="1" id="KW-0472">Membrane</keyword>
<gene>
    <name evidence="2" type="ORF">J2W95_000871</name>
</gene>